<reference evidence="2 3" key="1">
    <citation type="journal article" date="2018" name="Nat. Ecol. Evol.">
        <title>Shark genomes provide insights into elasmobranch evolution and the origin of vertebrates.</title>
        <authorList>
            <person name="Hara Y"/>
            <person name="Yamaguchi K"/>
            <person name="Onimaru K"/>
            <person name="Kadota M"/>
            <person name="Koyanagi M"/>
            <person name="Keeley SD"/>
            <person name="Tatsumi K"/>
            <person name="Tanaka K"/>
            <person name="Motone F"/>
            <person name="Kageyama Y"/>
            <person name="Nozu R"/>
            <person name="Adachi N"/>
            <person name="Nishimura O"/>
            <person name="Nakagawa R"/>
            <person name="Tanegashima C"/>
            <person name="Kiyatake I"/>
            <person name="Matsumoto R"/>
            <person name="Murakumo K"/>
            <person name="Nishida K"/>
            <person name="Terakita A"/>
            <person name="Kuratani S"/>
            <person name="Sato K"/>
            <person name="Hyodo S Kuraku.S."/>
        </authorList>
    </citation>
    <scope>NUCLEOTIDE SEQUENCE [LARGE SCALE GENOMIC DNA]</scope>
</reference>
<proteinExistence type="predicted"/>
<evidence type="ECO:0000313" key="3">
    <source>
        <dbReference type="Proteomes" id="UP000287033"/>
    </source>
</evidence>
<dbReference type="AlphaFoldDB" id="A0A401TJ49"/>
<feature type="compositionally biased region" description="Basic residues" evidence="1">
    <location>
        <begin position="125"/>
        <end position="138"/>
    </location>
</feature>
<evidence type="ECO:0000256" key="1">
    <source>
        <dbReference type="SAM" id="MobiDB-lite"/>
    </source>
</evidence>
<name>A0A401TJ49_CHIPU</name>
<sequence>TTWEDKRTVRRLAREELSPANLTMKEEIKSDCQTWVPETRAGRFHLEGPGFLDKHSGFYARLEEREAEGDPAVGAEGLSSWRSDSPLWPDARPQPRGRSKRGGRPGPHGDGGHPGEGVPAAAATHRNKGAKGASRKHGASTGHTAVLSDDHQLLLKSHAKRKEHNAGTKRKIKILRKYREVCG</sequence>
<feature type="compositionally biased region" description="Basic residues" evidence="1">
    <location>
        <begin position="157"/>
        <end position="171"/>
    </location>
</feature>
<evidence type="ECO:0000313" key="2">
    <source>
        <dbReference type="EMBL" id="GCC42665.1"/>
    </source>
</evidence>
<dbReference type="Proteomes" id="UP000287033">
    <property type="component" value="Unassembled WGS sequence"/>
</dbReference>
<feature type="compositionally biased region" description="Gly residues" evidence="1">
    <location>
        <begin position="104"/>
        <end position="115"/>
    </location>
</feature>
<accession>A0A401TJ49</accession>
<gene>
    <name evidence="2" type="ORF">chiPu_0026526</name>
</gene>
<dbReference type="EMBL" id="BEZZ01081745">
    <property type="protein sequence ID" value="GCC42665.1"/>
    <property type="molecule type" value="Genomic_DNA"/>
</dbReference>
<organism evidence="2 3">
    <name type="scientific">Chiloscyllium punctatum</name>
    <name type="common">Brownbanded bambooshark</name>
    <name type="synonym">Hemiscyllium punctatum</name>
    <dbReference type="NCBI Taxonomy" id="137246"/>
    <lineage>
        <taxon>Eukaryota</taxon>
        <taxon>Metazoa</taxon>
        <taxon>Chordata</taxon>
        <taxon>Craniata</taxon>
        <taxon>Vertebrata</taxon>
        <taxon>Chondrichthyes</taxon>
        <taxon>Elasmobranchii</taxon>
        <taxon>Galeomorphii</taxon>
        <taxon>Galeoidea</taxon>
        <taxon>Orectolobiformes</taxon>
        <taxon>Hemiscylliidae</taxon>
        <taxon>Chiloscyllium</taxon>
    </lineage>
</organism>
<feature type="non-terminal residue" evidence="2">
    <location>
        <position position="1"/>
    </location>
</feature>
<protein>
    <submittedName>
        <fullName evidence="2">Uncharacterized protein</fullName>
    </submittedName>
</protein>
<feature type="region of interest" description="Disordered" evidence="1">
    <location>
        <begin position="63"/>
        <end position="171"/>
    </location>
</feature>
<keyword evidence="3" id="KW-1185">Reference proteome</keyword>
<comment type="caution">
    <text evidence="2">The sequence shown here is derived from an EMBL/GenBank/DDBJ whole genome shotgun (WGS) entry which is preliminary data.</text>
</comment>